<dbReference type="EMBL" id="VOOR01000030">
    <property type="protein sequence ID" value="TXB62444.1"/>
    <property type="molecule type" value="Genomic_DNA"/>
</dbReference>
<gene>
    <name evidence="1" type="ORF">FRY97_14270</name>
</gene>
<organism evidence="1 2">
    <name type="scientific">Phaeodactylibacter luteus</name>
    <dbReference type="NCBI Taxonomy" id="1564516"/>
    <lineage>
        <taxon>Bacteria</taxon>
        <taxon>Pseudomonadati</taxon>
        <taxon>Bacteroidota</taxon>
        <taxon>Saprospiria</taxon>
        <taxon>Saprospirales</taxon>
        <taxon>Haliscomenobacteraceae</taxon>
        <taxon>Phaeodactylibacter</taxon>
    </lineage>
</organism>
<evidence type="ECO:0000313" key="2">
    <source>
        <dbReference type="Proteomes" id="UP000321580"/>
    </source>
</evidence>
<dbReference type="RefSeq" id="WP_147168229.1">
    <property type="nucleotide sequence ID" value="NZ_VOOR01000030.1"/>
</dbReference>
<accession>A0A5C6RKH0</accession>
<dbReference type="Proteomes" id="UP000321580">
    <property type="component" value="Unassembled WGS sequence"/>
</dbReference>
<proteinExistence type="predicted"/>
<sequence length="148" mass="16017">MRNFNYPLITTLFAFLFCSFSVLHGQGASKTLVKSFNLQGLSAVALQLDAPTEVAHWDNNTVRIQLSIALDSGSEALIKSLVRAGRYNLQGEELGQVYTITAPNIGREVKIGGKVLEESISVSVFLPRGVQFEAPAKEEGALSAEDSM</sequence>
<reference evidence="1 2" key="1">
    <citation type="submission" date="2019-08" db="EMBL/GenBank/DDBJ databases">
        <title>Genome of Phaeodactylibacter luteus.</title>
        <authorList>
            <person name="Bowman J.P."/>
        </authorList>
    </citation>
    <scope>NUCLEOTIDE SEQUENCE [LARGE SCALE GENOMIC DNA]</scope>
    <source>
        <strain evidence="1 2">KCTC 42180</strain>
    </source>
</reference>
<evidence type="ECO:0000313" key="1">
    <source>
        <dbReference type="EMBL" id="TXB62444.1"/>
    </source>
</evidence>
<comment type="caution">
    <text evidence="1">The sequence shown here is derived from an EMBL/GenBank/DDBJ whole genome shotgun (WGS) entry which is preliminary data.</text>
</comment>
<name>A0A5C6RKH0_9BACT</name>
<dbReference type="OrthoDB" id="1117657at2"/>
<protein>
    <submittedName>
        <fullName evidence="1">Uncharacterized protein</fullName>
    </submittedName>
</protein>
<dbReference type="AlphaFoldDB" id="A0A5C6RKH0"/>
<keyword evidence="2" id="KW-1185">Reference proteome</keyword>